<name>A0A914CGY4_9BILA</name>
<organism evidence="2 3">
    <name type="scientific">Acrobeloides nanus</name>
    <dbReference type="NCBI Taxonomy" id="290746"/>
    <lineage>
        <taxon>Eukaryota</taxon>
        <taxon>Metazoa</taxon>
        <taxon>Ecdysozoa</taxon>
        <taxon>Nematoda</taxon>
        <taxon>Chromadorea</taxon>
        <taxon>Rhabditida</taxon>
        <taxon>Tylenchina</taxon>
        <taxon>Cephalobomorpha</taxon>
        <taxon>Cephaloboidea</taxon>
        <taxon>Cephalobidae</taxon>
        <taxon>Acrobeloides</taxon>
    </lineage>
</organism>
<keyword evidence="2" id="KW-1185">Reference proteome</keyword>
<keyword evidence="1" id="KW-0812">Transmembrane</keyword>
<evidence type="ECO:0000256" key="1">
    <source>
        <dbReference type="SAM" id="Phobius"/>
    </source>
</evidence>
<dbReference type="WBParaSite" id="ACRNAN_scaffold1044.g8905.t1">
    <property type="protein sequence ID" value="ACRNAN_scaffold1044.g8905.t1"/>
    <property type="gene ID" value="ACRNAN_scaffold1044.g8905"/>
</dbReference>
<reference evidence="3" key="1">
    <citation type="submission" date="2022-11" db="UniProtKB">
        <authorList>
            <consortium name="WormBaseParasite"/>
        </authorList>
    </citation>
    <scope>IDENTIFICATION</scope>
</reference>
<keyword evidence="1" id="KW-1133">Transmembrane helix</keyword>
<dbReference type="Proteomes" id="UP000887540">
    <property type="component" value="Unplaced"/>
</dbReference>
<keyword evidence="1" id="KW-0472">Membrane</keyword>
<protein>
    <submittedName>
        <fullName evidence="3">G protein-coupled receptor</fullName>
    </submittedName>
</protein>
<accession>A0A914CGY4</accession>
<proteinExistence type="predicted"/>
<feature type="transmembrane region" description="Helical" evidence="1">
    <location>
        <begin position="7"/>
        <end position="31"/>
    </location>
</feature>
<feature type="transmembrane region" description="Helical" evidence="1">
    <location>
        <begin position="37"/>
        <end position="61"/>
    </location>
</feature>
<sequence>MIAFQHVICDLMSASVQIIIAIPITYAAYNIYDSTRFIQVIGFFDTLGFYGVVHFAFLMTINRVVRSFQFYPILTIRLIHPILTICPTSPIRRSVQSVLFVRSFKSVQSIDMIRPIRPVCPVRSIFAIHLTLEIIPSVRKIFKNF</sequence>
<evidence type="ECO:0000313" key="2">
    <source>
        <dbReference type="Proteomes" id="UP000887540"/>
    </source>
</evidence>
<dbReference type="AlphaFoldDB" id="A0A914CGY4"/>
<evidence type="ECO:0000313" key="3">
    <source>
        <dbReference type="WBParaSite" id="ACRNAN_scaffold1044.g8905.t1"/>
    </source>
</evidence>